<feature type="non-terminal residue" evidence="2">
    <location>
        <position position="1"/>
    </location>
</feature>
<protein>
    <submittedName>
        <fullName evidence="2">Protein shifted</fullName>
    </submittedName>
</protein>
<dbReference type="EMBL" id="GBHO01023218">
    <property type="protein sequence ID" value="JAG20386.1"/>
    <property type="molecule type" value="Transcribed_RNA"/>
</dbReference>
<dbReference type="PANTHER" id="PTHR24047">
    <property type="entry name" value="FI01909P-RELATED"/>
    <property type="match status" value="1"/>
</dbReference>
<dbReference type="InterPro" id="IPR003341">
    <property type="entry name" value="Cys_rich_tripleX"/>
</dbReference>
<dbReference type="InterPro" id="IPR053255">
    <property type="entry name" value="EGF-like_domain"/>
</dbReference>
<accession>A0A0A9XL58</accession>
<reference evidence="2" key="2">
    <citation type="submission" date="2014-07" db="EMBL/GenBank/DDBJ databases">
        <authorList>
            <person name="Hull J."/>
        </authorList>
    </citation>
    <scope>NUCLEOTIDE SEQUENCE</scope>
</reference>
<dbReference type="SMART" id="SM00181">
    <property type="entry name" value="EGF"/>
    <property type="match status" value="3"/>
</dbReference>
<organism evidence="2">
    <name type="scientific">Lygus hesperus</name>
    <name type="common">Western plant bug</name>
    <dbReference type="NCBI Taxonomy" id="30085"/>
    <lineage>
        <taxon>Eukaryota</taxon>
        <taxon>Metazoa</taxon>
        <taxon>Ecdysozoa</taxon>
        <taxon>Arthropoda</taxon>
        <taxon>Hexapoda</taxon>
        <taxon>Insecta</taxon>
        <taxon>Pterygota</taxon>
        <taxon>Neoptera</taxon>
        <taxon>Paraneoptera</taxon>
        <taxon>Hemiptera</taxon>
        <taxon>Heteroptera</taxon>
        <taxon>Panheteroptera</taxon>
        <taxon>Cimicomorpha</taxon>
        <taxon>Miridae</taxon>
        <taxon>Mirini</taxon>
        <taxon>Lygus</taxon>
    </lineage>
</organism>
<sequence length="269" mass="29396">VNYQTSSTHNTCVPECTKGCQNGDCIAPEVCKCHKGYEKVHSVCKPTCQFGCINGHCIRPNECECQRGYVLSNTTDGSGCLPSCKSDCIRGLCEAPNVCRCDKGTLKSGPFHCTPTCMEFPGVKECYFSSSLSISSLDYSLNSKGSSLVLPSNDSIVHYLPCVHHSNTSRSAVVNYTCFTDPRVGEASAEIVCSITTDTTHHSIYETDWSARLKSSEITTVNMVLLHHNSSSLCTARICSHSNREFHISRLSNLRMCIDGKIAETQVLP</sequence>
<feature type="non-terminal residue" evidence="2">
    <location>
        <position position="269"/>
    </location>
</feature>
<evidence type="ECO:0000259" key="1">
    <source>
        <dbReference type="SMART" id="SM00181"/>
    </source>
</evidence>
<dbReference type="InterPro" id="IPR000742">
    <property type="entry name" value="EGF"/>
</dbReference>
<gene>
    <name evidence="2" type="primary">shf_1</name>
    <name evidence="2" type="ORF">CM83_16543</name>
</gene>
<proteinExistence type="predicted"/>
<reference evidence="2" key="1">
    <citation type="journal article" date="2014" name="PLoS ONE">
        <title>Transcriptome-Based Identification of ABC Transporters in the Western Tarnished Plant Bug Lygus hesperus.</title>
        <authorList>
            <person name="Hull J.J."/>
            <person name="Chaney K."/>
            <person name="Geib S.M."/>
            <person name="Fabrick J.A."/>
            <person name="Brent C.S."/>
            <person name="Walsh D."/>
            <person name="Lavine L.C."/>
        </authorList>
    </citation>
    <scope>NUCLEOTIDE SEQUENCE</scope>
</reference>
<feature type="domain" description="EGF-like" evidence="1">
    <location>
        <begin position="47"/>
        <end position="81"/>
    </location>
</feature>
<feature type="domain" description="EGF-like" evidence="1">
    <location>
        <begin position="15"/>
        <end position="45"/>
    </location>
</feature>
<name>A0A0A9XL58_LYGHE</name>
<dbReference type="Gene3D" id="2.10.25.10">
    <property type="entry name" value="Laminin"/>
    <property type="match status" value="3"/>
</dbReference>
<evidence type="ECO:0000313" key="2">
    <source>
        <dbReference type="EMBL" id="JAG20386.1"/>
    </source>
</evidence>
<dbReference type="AlphaFoldDB" id="A0A0A9XL58"/>
<dbReference type="PANTHER" id="PTHR24047:SF32">
    <property type="entry name" value="FI01909P-RELATED"/>
    <property type="match status" value="1"/>
</dbReference>
<feature type="domain" description="EGF-like" evidence="1">
    <location>
        <begin position="83"/>
        <end position="114"/>
    </location>
</feature>
<dbReference type="Pfam" id="PF02363">
    <property type="entry name" value="C_tripleX"/>
    <property type="match status" value="3"/>
</dbReference>